<evidence type="ECO:0000256" key="1">
    <source>
        <dbReference type="SAM" id="MobiDB-lite"/>
    </source>
</evidence>
<protein>
    <submittedName>
        <fullName evidence="2">Uncharacterized protein</fullName>
    </submittedName>
</protein>
<feature type="compositionally biased region" description="Basic and acidic residues" evidence="1">
    <location>
        <begin position="11"/>
        <end position="22"/>
    </location>
</feature>
<proteinExistence type="predicted"/>
<evidence type="ECO:0000313" key="2">
    <source>
        <dbReference type="EMBL" id="CCI44588.1"/>
    </source>
</evidence>
<feature type="compositionally biased region" description="Low complexity" evidence="1">
    <location>
        <begin position="224"/>
        <end position="238"/>
    </location>
</feature>
<reference evidence="2 3" key="1">
    <citation type="submission" date="2012-05" db="EMBL/GenBank/DDBJ databases">
        <title>Recombination and specialization in a pathogen metapopulation.</title>
        <authorList>
            <person name="Gardiner A."/>
            <person name="Kemen E."/>
            <person name="Schultz-Larsen T."/>
            <person name="MacLean D."/>
            <person name="Van Oosterhout C."/>
            <person name="Jones J.D.G."/>
        </authorList>
    </citation>
    <scope>NUCLEOTIDE SEQUENCE [LARGE SCALE GENOMIC DNA]</scope>
    <source>
        <strain evidence="2 3">Ac Nc2</strain>
    </source>
</reference>
<dbReference type="EMBL" id="CAIX01000074">
    <property type="protein sequence ID" value="CCI44588.1"/>
    <property type="molecule type" value="Genomic_DNA"/>
</dbReference>
<feature type="compositionally biased region" description="Polar residues" evidence="1">
    <location>
        <begin position="163"/>
        <end position="181"/>
    </location>
</feature>
<feature type="region of interest" description="Disordered" evidence="1">
    <location>
        <begin position="1"/>
        <end position="32"/>
    </location>
</feature>
<feature type="compositionally biased region" description="Polar residues" evidence="1">
    <location>
        <begin position="239"/>
        <end position="254"/>
    </location>
</feature>
<feature type="region of interest" description="Disordered" evidence="1">
    <location>
        <begin position="207"/>
        <end position="260"/>
    </location>
</feature>
<comment type="caution">
    <text evidence="2">The sequence shown here is derived from an EMBL/GenBank/DDBJ whole genome shotgun (WGS) entry which is preliminary data.</text>
</comment>
<name>A0A024GDH5_9STRA</name>
<keyword evidence="3" id="KW-1185">Reference proteome</keyword>
<dbReference type="AlphaFoldDB" id="A0A024GDH5"/>
<dbReference type="InParanoid" id="A0A024GDH5"/>
<organism evidence="2 3">
    <name type="scientific">Albugo candida</name>
    <dbReference type="NCBI Taxonomy" id="65357"/>
    <lineage>
        <taxon>Eukaryota</taxon>
        <taxon>Sar</taxon>
        <taxon>Stramenopiles</taxon>
        <taxon>Oomycota</taxon>
        <taxon>Peronosporomycetes</taxon>
        <taxon>Albuginales</taxon>
        <taxon>Albuginaceae</taxon>
        <taxon>Albugo</taxon>
    </lineage>
</organism>
<feature type="region of interest" description="Disordered" evidence="1">
    <location>
        <begin position="163"/>
        <end position="187"/>
    </location>
</feature>
<sequence>MSDSASGCSSEKLDSDCEHDSSDNGSQNCKADAVQKDIILVNSIGDEMDKIKAQVDALYAFTQGEQLEAPETIAPPQQTLILSSAPKEMSDKSTSTVDLDQSTKSIDLTYNHDLERWKESSGTQPKTQHANRADVSKTLGTTPHASQADLDTHSSFFVTKQSLTTQPKAPVSKQSESSDTPITPDDLCVSKLSTVLPKFSSDDLHRLRSGQDARMGESRELNASENVIESSSSGVSSNRQFRASNSSEQMNSILKISPPSLLQHEEQRELDAIQAILFE</sequence>
<accession>A0A024GDH5</accession>
<evidence type="ECO:0000313" key="3">
    <source>
        <dbReference type="Proteomes" id="UP000053237"/>
    </source>
</evidence>
<gene>
    <name evidence="2" type="ORF">BN9_053970</name>
</gene>
<feature type="compositionally biased region" description="Basic and acidic residues" evidence="1">
    <location>
        <begin position="207"/>
        <end position="222"/>
    </location>
</feature>
<dbReference type="Proteomes" id="UP000053237">
    <property type="component" value="Unassembled WGS sequence"/>
</dbReference>